<dbReference type="InterPro" id="IPR051274">
    <property type="entry name" value="3-5_Exoribonuclease"/>
</dbReference>
<evidence type="ECO:0000256" key="1">
    <source>
        <dbReference type="ARBA" id="ARBA00022722"/>
    </source>
</evidence>
<dbReference type="GO" id="GO:0004527">
    <property type="term" value="F:exonuclease activity"/>
    <property type="evidence" value="ECO:0007669"/>
    <property type="project" value="UniProtKB-KW"/>
</dbReference>
<evidence type="ECO:0000256" key="2">
    <source>
        <dbReference type="ARBA" id="ARBA00022801"/>
    </source>
</evidence>
<keyword evidence="2 6" id="KW-0378">Hydrolase</keyword>
<dbReference type="SUPFAM" id="SSF53098">
    <property type="entry name" value="Ribonuclease H-like"/>
    <property type="match status" value="1"/>
</dbReference>
<keyword evidence="1" id="KW-0540">Nuclease</keyword>
<feature type="domain" description="Exonuclease" evidence="5">
    <location>
        <begin position="2"/>
        <end position="188"/>
    </location>
</feature>
<dbReference type="EMBL" id="JARUJP010000026">
    <property type="protein sequence ID" value="MDW8802707.1"/>
    <property type="molecule type" value="Genomic_DNA"/>
</dbReference>
<evidence type="ECO:0000256" key="4">
    <source>
        <dbReference type="SAM" id="MobiDB-lite"/>
    </source>
</evidence>
<feature type="region of interest" description="Disordered" evidence="4">
    <location>
        <begin position="247"/>
        <end position="268"/>
    </location>
</feature>
<dbReference type="InterPro" id="IPR012337">
    <property type="entry name" value="RNaseH-like_sf"/>
</dbReference>
<dbReference type="Gene3D" id="3.30.420.10">
    <property type="entry name" value="Ribonuclease H-like superfamily/Ribonuclease H"/>
    <property type="match status" value="1"/>
</dbReference>
<reference evidence="6 7" key="1">
    <citation type="submission" date="2023-04" db="EMBL/GenBank/DDBJ databases">
        <title>Clostridium tannerae sp. nov., isolated from the fecal material of an alpaca.</title>
        <authorList>
            <person name="Miller S."/>
            <person name="Hendry M."/>
            <person name="King J."/>
            <person name="Sankaranarayanan K."/>
            <person name="Lawson P.A."/>
        </authorList>
    </citation>
    <scope>NUCLEOTIDE SEQUENCE [LARGE SCALE GENOMIC DNA]</scope>
    <source>
        <strain evidence="6 7">A1-XYC3</strain>
    </source>
</reference>
<dbReference type="InterPro" id="IPR047201">
    <property type="entry name" value="ERI-1_3'hExo-like"/>
</dbReference>
<accession>A0ABU4JX74</accession>
<dbReference type="SMART" id="SM00479">
    <property type="entry name" value="EXOIII"/>
    <property type="match status" value="1"/>
</dbReference>
<dbReference type="RefSeq" id="WP_318798991.1">
    <property type="nucleotide sequence ID" value="NZ_JARUJP010000026.1"/>
</dbReference>
<gene>
    <name evidence="6" type="ORF">P8V03_16295</name>
</gene>
<evidence type="ECO:0000313" key="6">
    <source>
        <dbReference type="EMBL" id="MDW8802707.1"/>
    </source>
</evidence>
<evidence type="ECO:0000313" key="7">
    <source>
        <dbReference type="Proteomes" id="UP001281656"/>
    </source>
</evidence>
<dbReference type="InterPro" id="IPR036397">
    <property type="entry name" value="RNaseH_sf"/>
</dbReference>
<dbReference type="Proteomes" id="UP001281656">
    <property type="component" value="Unassembled WGS sequence"/>
</dbReference>
<evidence type="ECO:0000259" key="5">
    <source>
        <dbReference type="SMART" id="SM00479"/>
    </source>
</evidence>
<organism evidence="6 7">
    <name type="scientific">Clostridium tanneri</name>
    <dbReference type="NCBI Taxonomy" id="3037988"/>
    <lineage>
        <taxon>Bacteria</taxon>
        <taxon>Bacillati</taxon>
        <taxon>Bacillota</taxon>
        <taxon>Clostridia</taxon>
        <taxon>Eubacteriales</taxon>
        <taxon>Clostridiaceae</taxon>
        <taxon>Clostridium</taxon>
    </lineage>
</organism>
<dbReference type="Pfam" id="PF00929">
    <property type="entry name" value="RNase_T"/>
    <property type="match status" value="1"/>
</dbReference>
<dbReference type="PANTHER" id="PTHR23044">
    <property type="entry name" value="3'-5' EXONUCLEASE ERI1-RELATED"/>
    <property type="match status" value="1"/>
</dbReference>
<dbReference type="CDD" id="cd06133">
    <property type="entry name" value="ERI-1_3'hExo_like"/>
    <property type="match status" value="1"/>
</dbReference>
<comment type="caution">
    <text evidence="6">The sequence shown here is derived from an EMBL/GenBank/DDBJ whole genome shotgun (WGS) entry which is preliminary data.</text>
</comment>
<evidence type="ECO:0000256" key="3">
    <source>
        <dbReference type="ARBA" id="ARBA00022839"/>
    </source>
</evidence>
<keyword evidence="7" id="KW-1185">Reference proteome</keyword>
<dbReference type="InterPro" id="IPR013520">
    <property type="entry name" value="Ribonucl_H"/>
</dbReference>
<feature type="compositionally biased region" description="Basic and acidic residues" evidence="4">
    <location>
        <begin position="253"/>
        <end position="268"/>
    </location>
</feature>
<sequence>MSYIVFDLEFNQSYNSHKEGSNVNPLCPFEIIQLGAIKLDKNLKITSVLDRLVKPEVYSELNPFIKDLTNINPEELYNANPFKDVFEEFINFIEDSKNILCIWGMTDIKELLRNVHYHKLDLSVIPRDYIDIQRYASRYLNCPKGTNIGLHKAVESYGILTNYEFHNAINDAYYTAEVFNRIFNKKIKPKKYNIEDYIAPKRQNNSKPKIDNDKLISQFEKMFNREMTEEEKSIIKLAYMMGRTNQFQVDTSDSEKNQDNAREQSLEH</sequence>
<protein>
    <submittedName>
        <fullName evidence="6">Exonuclease domain-containing protein</fullName>
        <ecNumber evidence="6">3.1.-.-</ecNumber>
    </submittedName>
</protein>
<name>A0ABU4JX74_9CLOT</name>
<proteinExistence type="predicted"/>
<keyword evidence="3 6" id="KW-0269">Exonuclease</keyword>
<dbReference type="PANTHER" id="PTHR23044:SF61">
    <property type="entry name" value="3'-5' EXORIBONUCLEASE 1-RELATED"/>
    <property type="match status" value="1"/>
</dbReference>
<dbReference type="EC" id="3.1.-.-" evidence="6"/>